<dbReference type="PIRSF" id="PIRSF002849">
    <property type="entry name" value="AAA_ATPase_chaperone_MoxR_prd"/>
    <property type="match status" value="1"/>
</dbReference>
<evidence type="ECO:0000313" key="4">
    <source>
        <dbReference type="Proteomes" id="UP000515856"/>
    </source>
</evidence>
<evidence type="ECO:0000313" key="3">
    <source>
        <dbReference type="EMBL" id="QNM14153.1"/>
    </source>
</evidence>
<dbReference type="InterPro" id="IPR050764">
    <property type="entry name" value="CbbQ/NirQ/NorQ/GpvN"/>
</dbReference>
<gene>
    <name evidence="3" type="ORF">H9Q80_09565</name>
</gene>
<sequence>MNLANQILTEVKKAVVGKDEVLEKILMVILSKGHILLEDIPGVGKTTIAVAFSKAMSLETRRIQFTVDVLPSDVVGFTSIDHETGKLRLHPGAVFCNIFLADEINRTSSKTQAALLEVMEEGNITVDGYTQKAKDPFCVIATQNPFGSAGTQLLPESQLDRFMIRLSIGYPSLADEKDILKRKSERDPMLEVHAAASREDIIQMSKEVEQVYVHEDILDYIVALIDATRHHTSILQGASPRASISLMQLSKANAYLHDRDYVVPKDVQDIFFDVIGHRVIMGTSASETKDVLMGILHETKIKKSK</sequence>
<dbReference type="Gene3D" id="1.10.8.80">
    <property type="entry name" value="Magnesium chelatase subunit I, C-Terminal domain"/>
    <property type="match status" value="1"/>
</dbReference>
<evidence type="ECO:0000259" key="1">
    <source>
        <dbReference type="Pfam" id="PF07726"/>
    </source>
</evidence>
<protein>
    <submittedName>
        <fullName evidence="3">MoxR family ATPase</fullName>
    </submittedName>
</protein>
<dbReference type="GO" id="GO:0005524">
    <property type="term" value="F:ATP binding"/>
    <property type="evidence" value="ECO:0007669"/>
    <property type="project" value="InterPro"/>
</dbReference>
<name>A0A7G9GTM1_9FIRM</name>
<dbReference type="Pfam" id="PF07726">
    <property type="entry name" value="AAA_3"/>
    <property type="match status" value="1"/>
</dbReference>
<dbReference type="PANTHER" id="PTHR42759:SF5">
    <property type="entry name" value="METHANOL DEHYDROGENASE REGULATOR"/>
    <property type="match status" value="1"/>
</dbReference>
<dbReference type="InterPro" id="IPR027417">
    <property type="entry name" value="P-loop_NTPase"/>
</dbReference>
<dbReference type="Gene3D" id="3.40.50.300">
    <property type="entry name" value="P-loop containing nucleotide triphosphate hydrolases"/>
    <property type="match status" value="1"/>
</dbReference>
<dbReference type="Pfam" id="PF17863">
    <property type="entry name" value="AAA_lid_2"/>
    <property type="match status" value="1"/>
</dbReference>
<dbReference type="GO" id="GO:0016887">
    <property type="term" value="F:ATP hydrolysis activity"/>
    <property type="evidence" value="ECO:0007669"/>
    <property type="project" value="InterPro"/>
</dbReference>
<dbReference type="EMBL" id="CP060636">
    <property type="protein sequence ID" value="QNM14153.1"/>
    <property type="molecule type" value="Genomic_DNA"/>
</dbReference>
<reference evidence="3 4" key="1">
    <citation type="submission" date="2020-08" db="EMBL/GenBank/DDBJ databases">
        <authorList>
            <person name="Liu C."/>
            <person name="Sun Q."/>
        </authorList>
    </citation>
    <scope>NUCLEOTIDE SEQUENCE [LARGE SCALE GENOMIC DNA]</scope>
    <source>
        <strain evidence="3 4">NSJ-61</strain>
    </source>
</reference>
<dbReference type="AlphaFoldDB" id="A0A7G9GTM1"/>
<feature type="domain" description="ChlI/MoxR AAA lid" evidence="2">
    <location>
        <begin position="227"/>
        <end position="286"/>
    </location>
</feature>
<feature type="domain" description="ATPase AAA-3" evidence="1">
    <location>
        <begin position="34"/>
        <end position="164"/>
    </location>
</feature>
<dbReference type="InterPro" id="IPR041628">
    <property type="entry name" value="ChlI/MoxR_AAA_lid"/>
</dbReference>
<dbReference type="PANTHER" id="PTHR42759">
    <property type="entry name" value="MOXR FAMILY PROTEIN"/>
    <property type="match status" value="1"/>
</dbReference>
<accession>A0A7G9GTM1</accession>
<dbReference type="InterPro" id="IPR011703">
    <property type="entry name" value="ATPase_AAA-3"/>
</dbReference>
<dbReference type="RefSeq" id="WP_117455658.1">
    <property type="nucleotide sequence ID" value="NZ_CP060636.1"/>
</dbReference>
<keyword evidence="4" id="KW-1185">Reference proteome</keyword>
<organism evidence="3 4">
    <name type="scientific">[Eubacterium] hominis</name>
    <dbReference type="NCBI Taxonomy" id="2764325"/>
    <lineage>
        <taxon>Bacteria</taxon>
        <taxon>Bacillati</taxon>
        <taxon>Bacillota</taxon>
        <taxon>Erysipelotrichia</taxon>
        <taxon>Erysipelotrichales</taxon>
        <taxon>Erysipelotrichaceae</taxon>
        <taxon>Amedibacillus</taxon>
    </lineage>
</organism>
<dbReference type="KEGG" id="ehn:H9Q80_09565"/>
<dbReference type="CDD" id="cd00009">
    <property type="entry name" value="AAA"/>
    <property type="match status" value="1"/>
</dbReference>
<dbReference type="SUPFAM" id="SSF52540">
    <property type="entry name" value="P-loop containing nucleoside triphosphate hydrolases"/>
    <property type="match status" value="1"/>
</dbReference>
<proteinExistence type="predicted"/>
<dbReference type="Proteomes" id="UP000515856">
    <property type="component" value="Chromosome"/>
</dbReference>
<evidence type="ECO:0000259" key="2">
    <source>
        <dbReference type="Pfam" id="PF17863"/>
    </source>
</evidence>